<feature type="domain" description="GFO/IDH/MocA-like oxidoreductase" evidence="2">
    <location>
        <begin position="130"/>
        <end position="266"/>
    </location>
</feature>
<dbReference type="SUPFAM" id="SSF51735">
    <property type="entry name" value="NAD(P)-binding Rossmann-fold domains"/>
    <property type="match status" value="1"/>
</dbReference>
<dbReference type="Pfam" id="PF22725">
    <property type="entry name" value="GFO_IDH_MocA_C3"/>
    <property type="match status" value="1"/>
</dbReference>
<dbReference type="InterPro" id="IPR000683">
    <property type="entry name" value="Gfo/Idh/MocA-like_OxRdtase_N"/>
</dbReference>
<dbReference type="RefSeq" id="WP_094783120.1">
    <property type="nucleotide sequence ID" value="NZ_CYGX02000105.1"/>
</dbReference>
<dbReference type="PANTHER" id="PTHR43377">
    <property type="entry name" value="BILIVERDIN REDUCTASE A"/>
    <property type="match status" value="1"/>
</dbReference>
<dbReference type="InterPro" id="IPR055170">
    <property type="entry name" value="GFO_IDH_MocA-like_dom"/>
</dbReference>
<accession>A0A1N7SM91</accession>
<sequence>MNRIRIAVAGAGYIGRAHMAVAQHSETCMLSAIVDPSPAAAALAAEARVPLYRTLDELLERDRPDGVILATPNQLHVEHALTCVAAGVPTLLEKPIAPTVGQAEMLVGEVERSGVPLLIGHHRAHSPIMARARQLIDEGRLGKLVAVMGSAVFFKPDQYFSDAEWRRKPGGGPILLNMIHEVHNLRMLCGDIVAVQAMSSHATRGFPVEDTVAINLRFASGALGSFMLSDTAACARSWEQTSQENKAYPSYPDEDCYVIAGTFGSLSVPTMRLKTYGKTEDRSWWKPFDLSIAALTRDDPLKLQLAHFERVIRGTAEPLVSARDGLQNLRITEAIAEAASAGSIVDTTPAVAAAH</sequence>
<keyword evidence="4" id="KW-1185">Reference proteome</keyword>
<dbReference type="Pfam" id="PF01408">
    <property type="entry name" value="GFO_IDH_MocA"/>
    <property type="match status" value="1"/>
</dbReference>
<organism evidence="3 4">
    <name type="scientific">Paraburkholderia ribeironis</name>
    <dbReference type="NCBI Taxonomy" id="1247936"/>
    <lineage>
        <taxon>Bacteria</taxon>
        <taxon>Pseudomonadati</taxon>
        <taxon>Pseudomonadota</taxon>
        <taxon>Betaproteobacteria</taxon>
        <taxon>Burkholderiales</taxon>
        <taxon>Burkholderiaceae</taxon>
        <taxon>Paraburkholderia</taxon>
    </lineage>
</organism>
<protein>
    <submittedName>
        <fullName evidence="3">Oxidoreductase domain protein</fullName>
    </submittedName>
</protein>
<dbReference type="SUPFAM" id="SSF55347">
    <property type="entry name" value="Glyceraldehyde-3-phosphate dehydrogenase-like, C-terminal domain"/>
    <property type="match status" value="1"/>
</dbReference>
<dbReference type="InterPro" id="IPR051450">
    <property type="entry name" value="Gfo/Idh/MocA_Oxidoreductases"/>
</dbReference>
<evidence type="ECO:0000259" key="2">
    <source>
        <dbReference type="Pfam" id="PF22725"/>
    </source>
</evidence>
<reference evidence="3 4" key="1">
    <citation type="submission" date="2016-12" db="EMBL/GenBank/DDBJ databases">
        <authorList>
            <person name="Song W.-J."/>
            <person name="Kurnit D.M."/>
        </authorList>
    </citation>
    <scope>NUCLEOTIDE SEQUENCE [LARGE SCALE GENOMIC DNA]</scope>
    <source>
        <strain evidence="3 4">STM7296</strain>
    </source>
</reference>
<gene>
    <name evidence="3" type="ORF">BN2475_1050025</name>
</gene>
<evidence type="ECO:0000313" key="4">
    <source>
        <dbReference type="Proteomes" id="UP000187012"/>
    </source>
</evidence>
<dbReference type="GO" id="GO:0000166">
    <property type="term" value="F:nucleotide binding"/>
    <property type="evidence" value="ECO:0007669"/>
    <property type="project" value="InterPro"/>
</dbReference>
<dbReference type="InterPro" id="IPR036291">
    <property type="entry name" value="NAD(P)-bd_dom_sf"/>
</dbReference>
<evidence type="ECO:0000313" key="3">
    <source>
        <dbReference type="EMBL" id="SIT48547.1"/>
    </source>
</evidence>
<feature type="domain" description="Gfo/Idh/MocA-like oxidoreductase N-terminal" evidence="1">
    <location>
        <begin position="4"/>
        <end position="121"/>
    </location>
</feature>
<dbReference type="AlphaFoldDB" id="A0A1N7SM91"/>
<dbReference type="STRING" id="1247936.BN2475_1050025"/>
<proteinExistence type="predicted"/>
<dbReference type="PANTHER" id="PTHR43377:SF8">
    <property type="entry name" value="BLR3664 PROTEIN"/>
    <property type="match status" value="1"/>
</dbReference>
<dbReference type="Gene3D" id="3.30.360.10">
    <property type="entry name" value="Dihydrodipicolinate Reductase, domain 2"/>
    <property type="match status" value="1"/>
</dbReference>
<dbReference type="OrthoDB" id="8565814at2"/>
<name>A0A1N7SM91_9BURK</name>
<evidence type="ECO:0000259" key="1">
    <source>
        <dbReference type="Pfam" id="PF01408"/>
    </source>
</evidence>
<dbReference type="Proteomes" id="UP000187012">
    <property type="component" value="Unassembled WGS sequence"/>
</dbReference>
<dbReference type="Gene3D" id="3.40.50.720">
    <property type="entry name" value="NAD(P)-binding Rossmann-like Domain"/>
    <property type="match status" value="1"/>
</dbReference>
<dbReference type="EMBL" id="CYGX02000105">
    <property type="protein sequence ID" value="SIT48547.1"/>
    <property type="molecule type" value="Genomic_DNA"/>
</dbReference>